<feature type="domain" description="Isochorismatase-like" evidence="2">
    <location>
        <begin position="11"/>
        <end position="173"/>
    </location>
</feature>
<sequence>MDFKNIDTSRAALLMMHFQADVFAALAGHLPPDMLDRANALIKAWRTTGRPVIFANFALGPHYESVTEKNMLTMNIQKMGLFREPTPVAGLDVKPNDGHYACPRASVFHSTKLDQDLRAQGIDTLVMAGIASSGVLFSSVAWASDADYRLYLVQDCCYDPDTLAHEALFRTSFATRTTII</sequence>
<dbReference type="Proteomes" id="UP000075391">
    <property type="component" value="Unassembled WGS sequence"/>
</dbReference>
<gene>
    <name evidence="3" type="ORF">AZI85_12525</name>
</gene>
<proteinExistence type="predicted"/>
<dbReference type="AlphaFoldDB" id="A0A150WCY6"/>
<dbReference type="CDD" id="cd00431">
    <property type="entry name" value="cysteine_hydrolases"/>
    <property type="match status" value="1"/>
</dbReference>
<dbReference type="EMBL" id="LUKF01000019">
    <property type="protein sequence ID" value="KYG60846.1"/>
    <property type="molecule type" value="Genomic_DNA"/>
</dbReference>
<comment type="caution">
    <text evidence="3">The sequence shown here is derived from an EMBL/GenBank/DDBJ whole genome shotgun (WGS) entry which is preliminary data.</text>
</comment>
<evidence type="ECO:0000256" key="1">
    <source>
        <dbReference type="ARBA" id="ARBA00022801"/>
    </source>
</evidence>
<accession>A0A150WCY6</accession>
<dbReference type="Pfam" id="PF00857">
    <property type="entry name" value="Isochorismatase"/>
    <property type="match status" value="1"/>
</dbReference>
<dbReference type="SUPFAM" id="SSF52499">
    <property type="entry name" value="Isochorismatase-like hydrolases"/>
    <property type="match status" value="1"/>
</dbReference>
<protein>
    <recommendedName>
        <fullName evidence="2">Isochorismatase-like domain-containing protein</fullName>
    </recommendedName>
</protein>
<dbReference type="InterPro" id="IPR050272">
    <property type="entry name" value="Isochorismatase-like_hydrls"/>
</dbReference>
<dbReference type="PANTHER" id="PTHR43540">
    <property type="entry name" value="PEROXYUREIDOACRYLATE/UREIDOACRYLATE AMIDOHYDROLASE-RELATED"/>
    <property type="match status" value="1"/>
</dbReference>
<organism evidence="3 4">
    <name type="scientific">Bdellovibrio bacteriovorus</name>
    <dbReference type="NCBI Taxonomy" id="959"/>
    <lineage>
        <taxon>Bacteria</taxon>
        <taxon>Pseudomonadati</taxon>
        <taxon>Bdellovibrionota</taxon>
        <taxon>Bdellovibrionia</taxon>
        <taxon>Bdellovibrionales</taxon>
        <taxon>Pseudobdellovibrionaceae</taxon>
        <taxon>Bdellovibrio</taxon>
    </lineage>
</organism>
<dbReference type="InterPro" id="IPR000868">
    <property type="entry name" value="Isochorismatase-like_dom"/>
</dbReference>
<evidence type="ECO:0000313" key="3">
    <source>
        <dbReference type="EMBL" id="KYG60846.1"/>
    </source>
</evidence>
<dbReference type="Gene3D" id="3.40.50.850">
    <property type="entry name" value="Isochorismatase-like"/>
    <property type="match status" value="1"/>
</dbReference>
<name>A0A150WCY6_BDEBC</name>
<evidence type="ECO:0000259" key="2">
    <source>
        <dbReference type="Pfam" id="PF00857"/>
    </source>
</evidence>
<reference evidence="3 4" key="1">
    <citation type="submission" date="2016-03" db="EMBL/GenBank/DDBJ databases">
        <authorList>
            <person name="Ploux O."/>
        </authorList>
    </citation>
    <scope>NUCLEOTIDE SEQUENCE [LARGE SCALE GENOMIC DNA]</scope>
    <source>
        <strain evidence="3 4">BER2</strain>
    </source>
</reference>
<keyword evidence="1" id="KW-0378">Hydrolase</keyword>
<dbReference type="InterPro" id="IPR036380">
    <property type="entry name" value="Isochorismatase-like_sf"/>
</dbReference>
<evidence type="ECO:0000313" key="4">
    <source>
        <dbReference type="Proteomes" id="UP000075391"/>
    </source>
</evidence>
<dbReference type="GO" id="GO:0016787">
    <property type="term" value="F:hydrolase activity"/>
    <property type="evidence" value="ECO:0007669"/>
    <property type="project" value="UniProtKB-KW"/>
</dbReference>